<evidence type="ECO:0000313" key="1">
    <source>
        <dbReference type="EMBL" id="QQB46012.1"/>
    </source>
</evidence>
<sequence length="152" mass="16902">MNDLYSAGTGKDLNDALDEVRGTIHHPRSLARAIATWRPPRIRLPLTADSPEFIVSVSRHRAGARVREFVQAFGEDREPAYLITVRFSDPTGRPVHTHQADAWVRRFTPGAPEHCIHELRGEATPTYCWLVDGAFAPLASPSSLFKEEGFAA</sequence>
<reference evidence="1 3" key="1">
    <citation type="submission" date="2020-12" db="EMBL/GenBank/DDBJ databases">
        <title>FDA dAtabase for Regulatory Grade micrObial Sequences (FDA-ARGOS): Supporting development and validation of Infectious Disease Dx tests.</title>
        <authorList>
            <person name="Sproer C."/>
            <person name="Gronow S."/>
            <person name="Severitt S."/>
            <person name="Schroder I."/>
            <person name="Tallon L."/>
            <person name="Sadzewicz L."/>
            <person name="Zhao X."/>
            <person name="Boylan J."/>
            <person name="Ott S."/>
            <person name="Bowen H."/>
            <person name="Vavikolanu K."/>
            <person name="Mehta A."/>
            <person name="Aluvathingal J."/>
            <person name="Nadendla S."/>
            <person name="Lowell S."/>
            <person name="Myers T."/>
            <person name="Yan Y."/>
            <person name="Sichtig H."/>
        </authorList>
    </citation>
    <scope>NUCLEOTIDE SEQUENCE [LARGE SCALE GENOMIC DNA]</scope>
    <source>
        <strain evidence="1 3">FDAARGOS_1053</strain>
        <strain evidence="2">FDAARGOS_1191</strain>
    </source>
</reference>
<evidence type="ECO:0000313" key="2">
    <source>
        <dbReference type="EMBL" id="QRP71477.1"/>
    </source>
</evidence>
<dbReference type="OrthoDB" id="4421601at2"/>
<gene>
    <name evidence="1" type="ORF">I6I10_11200</name>
    <name evidence="2" type="ORF">I6J21_04920</name>
</gene>
<name>A0A7T4EEQ2_9CORY</name>
<accession>A0A7T4EEQ2</accession>
<dbReference type="GeneID" id="92759740"/>
<evidence type="ECO:0000313" key="3">
    <source>
        <dbReference type="Proteomes" id="UP000596145"/>
    </source>
</evidence>
<dbReference type="AlphaFoldDB" id="A0A7T4EEQ2"/>
<dbReference type="Proteomes" id="UP000596145">
    <property type="component" value="Chromosome"/>
</dbReference>
<dbReference type="RefSeq" id="WP_143336827.1">
    <property type="nucleotide sequence ID" value="NZ_CP066007.1"/>
</dbReference>
<protein>
    <submittedName>
        <fullName evidence="1">Uncharacterized protein</fullName>
    </submittedName>
</protein>
<proteinExistence type="predicted"/>
<dbReference type="Proteomes" id="UP000617681">
    <property type="component" value="Chromosome"/>
</dbReference>
<dbReference type="EMBL" id="CP069534">
    <property type="protein sequence ID" value="QRP71477.1"/>
    <property type="molecule type" value="Genomic_DNA"/>
</dbReference>
<organism evidence="1 3">
    <name type="scientific">Corynebacterium glucuronolyticum</name>
    <dbReference type="NCBI Taxonomy" id="39791"/>
    <lineage>
        <taxon>Bacteria</taxon>
        <taxon>Bacillati</taxon>
        <taxon>Actinomycetota</taxon>
        <taxon>Actinomycetes</taxon>
        <taxon>Mycobacteriales</taxon>
        <taxon>Corynebacteriaceae</taxon>
        <taxon>Corynebacterium</taxon>
    </lineage>
</organism>
<dbReference type="EMBL" id="CP066007">
    <property type="protein sequence ID" value="QQB46012.1"/>
    <property type="molecule type" value="Genomic_DNA"/>
</dbReference>